<sequence length="234" mass="24208">MGYVKGTFGMPLSNYPEPSLTAPEGMFLLMAIYRGAMAVNRDAKRFVNESLSYKEIGGACLAQPGGVAFQIFDESVMEQAQPIPSNMNFREALTRGIVHSAPTIAGLAATVGLDGAALEAAVARYNAMMEAGKDSDFGRTTIAGSVGKPLPLNRAPYYVLPCAVAVTGTFCGIRVDADSHVLDPYGQPLPGLFAAGEVTGGFHGASYMSGSALAKAAIFGRIAGIMAAESAVAS</sequence>
<comment type="cofactor">
    <cofactor evidence="1">
        <name>FAD</name>
        <dbReference type="ChEBI" id="CHEBI:57692"/>
    </cofactor>
</comment>
<evidence type="ECO:0000313" key="6">
    <source>
        <dbReference type="EMBL" id="MDO7836309.1"/>
    </source>
</evidence>
<evidence type="ECO:0000259" key="5">
    <source>
        <dbReference type="Pfam" id="PF00890"/>
    </source>
</evidence>
<dbReference type="Gene3D" id="3.90.700.10">
    <property type="entry name" value="Succinate dehydrogenase/fumarate reductase flavoprotein, catalytic domain"/>
    <property type="match status" value="1"/>
</dbReference>
<accession>A0ABT8ZP45</accession>
<dbReference type="InterPro" id="IPR003953">
    <property type="entry name" value="FAD-dep_OxRdtase_2_FAD-bd"/>
</dbReference>
<keyword evidence="3" id="KW-0274">FAD</keyword>
<dbReference type="SUPFAM" id="SSF56425">
    <property type="entry name" value="Succinate dehydrogenase/fumarate reductase flavoprotein, catalytic domain"/>
    <property type="match status" value="1"/>
</dbReference>
<name>A0ABT8ZP45_9SPHN</name>
<dbReference type="SUPFAM" id="SSF51905">
    <property type="entry name" value="FAD/NAD(P)-binding domain"/>
    <property type="match status" value="1"/>
</dbReference>
<reference evidence="6" key="1">
    <citation type="submission" date="2023-07" db="EMBL/GenBank/DDBJ databases">
        <title>Bacterial whole genome sequence for Sphingobium sp. HBC34.</title>
        <authorList>
            <person name="Le V."/>
            <person name="Ko S.-R."/>
            <person name="Ahn C.-Y."/>
            <person name="Oh H.-M."/>
        </authorList>
    </citation>
    <scope>NUCLEOTIDE SEQUENCE</scope>
    <source>
        <strain evidence="6">HBC34</strain>
    </source>
</reference>
<organism evidence="6 7">
    <name type="scientific">Sphingobium cyanobacteriorum</name>
    <dbReference type="NCBI Taxonomy" id="3063954"/>
    <lineage>
        <taxon>Bacteria</taxon>
        <taxon>Pseudomonadati</taxon>
        <taxon>Pseudomonadota</taxon>
        <taxon>Alphaproteobacteria</taxon>
        <taxon>Sphingomonadales</taxon>
        <taxon>Sphingomonadaceae</taxon>
        <taxon>Sphingobium</taxon>
    </lineage>
</organism>
<dbReference type="EMBL" id="JAUQOM010000008">
    <property type="protein sequence ID" value="MDO7836309.1"/>
    <property type="molecule type" value="Genomic_DNA"/>
</dbReference>
<dbReference type="Gene3D" id="3.50.50.60">
    <property type="entry name" value="FAD/NAD(P)-binding domain"/>
    <property type="match status" value="1"/>
</dbReference>
<proteinExistence type="predicted"/>
<keyword evidence="7" id="KW-1185">Reference proteome</keyword>
<evidence type="ECO:0000313" key="7">
    <source>
        <dbReference type="Proteomes" id="UP001176471"/>
    </source>
</evidence>
<dbReference type="PANTHER" id="PTHR43400:SF7">
    <property type="entry name" value="FAD-DEPENDENT OXIDOREDUCTASE 2 FAD BINDING DOMAIN-CONTAINING PROTEIN"/>
    <property type="match status" value="1"/>
</dbReference>
<evidence type="ECO:0000256" key="3">
    <source>
        <dbReference type="ARBA" id="ARBA00022827"/>
    </source>
</evidence>
<dbReference type="RefSeq" id="WP_304536732.1">
    <property type="nucleotide sequence ID" value="NZ_JAUQOM010000008.1"/>
</dbReference>
<evidence type="ECO:0000256" key="2">
    <source>
        <dbReference type="ARBA" id="ARBA00022630"/>
    </source>
</evidence>
<gene>
    <name evidence="6" type="ORF">Q4610_14765</name>
</gene>
<evidence type="ECO:0000256" key="4">
    <source>
        <dbReference type="ARBA" id="ARBA00023002"/>
    </source>
</evidence>
<keyword evidence="4" id="KW-0560">Oxidoreductase</keyword>
<comment type="caution">
    <text evidence="6">The sequence shown here is derived from an EMBL/GenBank/DDBJ whole genome shotgun (WGS) entry which is preliminary data.</text>
</comment>
<dbReference type="Proteomes" id="UP001176471">
    <property type="component" value="Unassembled WGS sequence"/>
</dbReference>
<dbReference type="InterPro" id="IPR036188">
    <property type="entry name" value="FAD/NAD-bd_sf"/>
</dbReference>
<dbReference type="Pfam" id="PF00890">
    <property type="entry name" value="FAD_binding_2"/>
    <property type="match status" value="1"/>
</dbReference>
<protein>
    <submittedName>
        <fullName evidence="6">FAD-binding protein</fullName>
    </submittedName>
</protein>
<dbReference type="PANTHER" id="PTHR43400">
    <property type="entry name" value="FUMARATE REDUCTASE"/>
    <property type="match status" value="1"/>
</dbReference>
<dbReference type="InterPro" id="IPR027477">
    <property type="entry name" value="Succ_DH/fumarate_Rdtase_cat_sf"/>
</dbReference>
<keyword evidence="2" id="KW-0285">Flavoprotein</keyword>
<dbReference type="InterPro" id="IPR050315">
    <property type="entry name" value="FAD-oxidoreductase_2"/>
</dbReference>
<evidence type="ECO:0000256" key="1">
    <source>
        <dbReference type="ARBA" id="ARBA00001974"/>
    </source>
</evidence>
<feature type="domain" description="FAD-dependent oxidoreductase 2 FAD-binding" evidence="5">
    <location>
        <begin position="31"/>
        <end position="213"/>
    </location>
</feature>